<evidence type="ECO:0000256" key="2">
    <source>
        <dbReference type="SAM" id="Phobius"/>
    </source>
</evidence>
<keyword evidence="2" id="KW-0472">Membrane</keyword>
<feature type="transmembrane region" description="Helical" evidence="2">
    <location>
        <begin position="80"/>
        <end position="102"/>
    </location>
</feature>
<protein>
    <recommendedName>
        <fullName evidence="1">Queuosine precursor transporter</fullName>
    </recommendedName>
</protein>
<feature type="transmembrane region" description="Helical" evidence="2">
    <location>
        <begin position="189"/>
        <end position="212"/>
    </location>
</feature>
<name>A0ABW8DBJ3_9GAMM</name>
<dbReference type="PANTHER" id="PTHR34300">
    <property type="entry name" value="QUEUOSINE PRECURSOR TRANSPORTER-RELATED"/>
    <property type="match status" value="1"/>
</dbReference>
<dbReference type="Pfam" id="PF02592">
    <property type="entry name" value="Vut_1"/>
    <property type="match status" value="1"/>
</dbReference>
<dbReference type="RefSeq" id="WP_400188883.1">
    <property type="nucleotide sequence ID" value="NZ_JBGORX010000013.1"/>
</dbReference>
<dbReference type="Proteomes" id="UP001615550">
    <property type="component" value="Unassembled WGS sequence"/>
</dbReference>
<feature type="transmembrane region" description="Helical" evidence="2">
    <location>
        <begin position="122"/>
        <end position="141"/>
    </location>
</feature>
<keyword evidence="4" id="KW-1185">Reference proteome</keyword>
<keyword evidence="2" id="KW-1133">Transmembrane helix</keyword>
<evidence type="ECO:0000256" key="1">
    <source>
        <dbReference type="NCBIfam" id="TIGR00697"/>
    </source>
</evidence>
<sequence>MFDNELLFSNSAQPKSHFKYKYLIFTLFSASWLTSCVAAVKLVSIFGITLTGGFIIFPLTSISSTILVEIYGFKNARQAAWCGLLLNIFFVFFIFFVGLIPSSPHWGLQSEYNHILLQSSRIIFASIVSFVISFFLNAYYISTMKIKCEGKNLPKRILISNTIANTVDITCFISLAFLGAVPFNVYCQLLLAASIKKFLCEIILLPIAWYLIDKIKIHEGIEIFDLKTNYNPFSLENVYELNAYRETKITKKVM</sequence>
<accession>A0ABW8DBJ3</accession>
<evidence type="ECO:0000313" key="3">
    <source>
        <dbReference type="EMBL" id="MFJ1270096.1"/>
    </source>
</evidence>
<organism evidence="3 4">
    <name type="scientific">Legionella lytica</name>
    <dbReference type="NCBI Taxonomy" id="96232"/>
    <lineage>
        <taxon>Bacteria</taxon>
        <taxon>Pseudomonadati</taxon>
        <taxon>Pseudomonadota</taxon>
        <taxon>Gammaproteobacteria</taxon>
        <taxon>Legionellales</taxon>
        <taxon>Legionellaceae</taxon>
        <taxon>Legionella</taxon>
    </lineage>
</organism>
<proteinExistence type="predicted"/>
<dbReference type="NCBIfam" id="TIGR00697">
    <property type="entry name" value="queuosine precursor transporter"/>
    <property type="match status" value="1"/>
</dbReference>
<keyword evidence="2" id="KW-0812">Transmembrane</keyword>
<gene>
    <name evidence="3" type="ORF">ACD661_16175</name>
</gene>
<reference evidence="3 4" key="1">
    <citation type="submission" date="2024-08" db="EMBL/GenBank/DDBJ databases">
        <title>Draft Genome Sequence of Legionella lytica strain DSB2004, Isolated From a Fire Sprinkler System.</title>
        <authorList>
            <person name="Everhart A.D."/>
            <person name="Kidane D.T."/>
            <person name="Farone A.L."/>
            <person name="Farone M.B."/>
        </authorList>
    </citation>
    <scope>NUCLEOTIDE SEQUENCE [LARGE SCALE GENOMIC DNA]</scope>
    <source>
        <strain evidence="3 4">DSB2004</strain>
    </source>
</reference>
<comment type="caution">
    <text evidence="3">The sequence shown here is derived from an EMBL/GenBank/DDBJ whole genome shotgun (WGS) entry which is preliminary data.</text>
</comment>
<dbReference type="EMBL" id="JBGORX010000013">
    <property type="protein sequence ID" value="MFJ1270096.1"/>
    <property type="molecule type" value="Genomic_DNA"/>
</dbReference>
<dbReference type="InterPro" id="IPR003744">
    <property type="entry name" value="YhhQ"/>
</dbReference>
<dbReference type="PANTHER" id="PTHR34300:SF2">
    <property type="entry name" value="QUEUOSINE PRECURSOR TRANSPORTER-RELATED"/>
    <property type="match status" value="1"/>
</dbReference>
<feature type="transmembrane region" description="Helical" evidence="2">
    <location>
        <begin position="20"/>
        <end position="40"/>
    </location>
</feature>
<feature type="transmembrane region" description="Helical" evidence="2">
    <location>
        <begin position="46"/>
        <end position="68"/>
    </location>
</feature>
<evidence type="ECO:0000313" key="4">
    <source>
        <dbReference type="Proteomes" id="UP001615550"/>
    </source>
</evidence>
<feature type="transmembrane region" description="Helical" evidence="2">
    <location>
        <begin position="162"/>
        <end position="183"/>
    </location>
</feature>